<dbReference type="EMBL" id="AMQM01008136">
    <property type="status" value="NOT_ANNOTATED_CDS"/>
    <property type="molecule type" value="Genomic_DNA"/>
</dbReference>
<dbReference type="GeneID" id="20208462"/>
<dbReference type="KEGG" id="hro:HELRODRAFT_182308"/>
<keyword evidence="3" id="KW-1185">Reference proteome</keyword>
<dbReference type="AlphaFoldDB" id="T1FI13"/>
<dbReference type="CTD" id="20208462"/>
<sequence>MQHSGSREQINWKQRSCHVFANQLMAKEGSFVVLKLTQKCASMRGLNLNVPAKLIVGQPSKLELTGFMCSENRQIESAEATFSGASEGDYGTGENIPEPLQVLPDIISELMRLADKLFDQRPDLFAVCNQPSMDMFAGNRQSTISNRWKLGQI</sequence>
<dbReference type="EnsemblMetazoa" id="HelroT182308">
    <property type="protein sequence ID" value="HelroP182308"/>
    <property type="gene ID" value="HelroG182308"/>
</dbReference>
<evidence type="ECO:0000313" key="2">
    <source>
        <dbReference type="EnsemblMetazoa" id="HelroP182308"/>
    </source>
</evidence>
<dbReference type="RefSeq" id="XP_009030834.1">
    <property type="nucleotide sequence ID" value="XM_009032586.1"/>
</dbReference>
<name>T1FI13_HELRO</name>
<dbReference type="Proteomes" id="UP000015101">
    <property type="component" value="Unassembled WGS sequence"/>
</dbReference>
<dbReference type="EMBL" id="KB097727">
    <property type="protein sequence ID" value="ESN91058.1"/>
    <property type="molecule type" value="Genomic_DNA"/>
</dbReference>
<evidence type="ECO:0000313" key="3">
    <source>
        <dbReference type="Proteomes" id="UP000015101"/>
    </source>
</evidence>
<dbReference type="InParanoid" id="T1FI13"/>
<gene>
    <name evidence="2" type="primary">20208462</name>
    <name evidence="1" type="ORF">HELRODRAFT_182308</name>
</gene>
<reference evidence="3" key="1">
    <citation type="submission" date="2012-12" db="EMBL/GenBank/DDBJ databases">
        <authorList>
            <person name="Hellsten U."/>
            <person name="Grimwood J."/>
            <person name="Chapman J.A."/>
            <person name="Shapiro H."/>
            <person name="Aerts A."/>
            <person name="Otillar R.P."/>
            <person name="Terry A.Y."/>
            <person name="Boore J.L."/>
            <person name="Simakov O."/>
            <person name="Marletaz F."/>
            <person name="Cho S.-J."/>
            <person name="Edsinger-Gonzales E."/>
            <person name="Havlak P."/>
            <person name="Kuo D.-H."/>
            <person name="Larsson T."/>
            <person name="Lv J."/>
            <person name="Arendt D."/>
            <person name="Savage R."/>
            <person name="Osoegawa K."/>
            <person name="de Jong P."/>
            <person name="Lindberg D.R."/>
            <person name="Seaver E.C."/>
            <person name="Weisblat D.A."/>
            <person name="Putnam N.H."/>
            <person name="Grigoriev I.V."/>
            <person name="Rokhsar D.S."/>
        </authorList>
    </citation>
    <scope>NUCLEOTIDE SEQUENCE</scope>
</reference>
<reference evidence="1 3" key="2">
    <citation type="journal article" date="2013" name="Nature">
        <title>Insights into bilaterian evolution from three spiralian genomes.</title>
        <authorList>
            <person name="Simakov O."/>
            <person name="Marletaz F."/>
            <person name="Cho S.J."/>
            <person name="Edsinger-Gonzales E."/>
            <person name="Havlak P."/>
            <person name="Hellsten U."/>
            <person name="Kuo D.H."/>
            <person name="Larsson T."/>
            <person name="Lv J."/>
            <person name="Arendt D."/>
            <person name="Savage R."/>
            <person name="Osoegawa K."/>
            <person name="de Jong P."/>
            <person name="Grimwood J."/>
            <person name="Chapman J.A."/>
            <person name="Shapiro H."/>
            <person name="Aerts A."/>
            <person name="Otillar R.P."/>
            <person name="Terry A.Y."/>
            <person name="Boore J.L."/>
            <person name="Grigoriev I.V."/>
            <person name="Lindberg D.R."/>
            <person name="Seaver E.C."/>
            <person name="Weisblat D.A."/>
            <person name="Putnam N.H."/>
            <person name="Rokhsar D.S."/>
        </authorList>
    </citation>
    <scope>NUCLEOTIDE SEQUENCE</scope>
</reference>
<accession>T1FI13</accession>
<dbReference type="HOGENOM" id="CLU_1715261_0_0_1"/>
<organism evidence="2 3">
    <name type="scientific">Helobdella robusta</name>
    <name type="common">Californian leech</name>
    <dbReference type="NCBI Taxonomy" id="6412"/>
    <lineage>
        <taxon>Eukaryota</taxon>
        <taxon>Metazoa</taxon>
        <taxon>Spiralia</taxon>
        <taxon>Lophotrochozoa</taxon>
        <taxon>Annelida</taxon>
        <taxon>Clitellata</taxon>
        <taxon>Hirudinea</taxon>
        <taxon>Rhynchobdellida</taxon>
        <taxon>Glossiphoniidae</taxon>
        <taxon>Helobdella</taxon>
    </lineage>
</organism>
<reference evidence="2" key="3">
    <citation type="submission" date="2015-06" db="UniProtKB">
        <authorList>
            <consortium name="EnsemblMetazoa"/>
        </authorList>
    </citation>
    <scope>IDENTIFICATION</scope>
</reference>
<protein>
    <submittedName>
        <fullName evidence="1 2">Uncharacterized protein</fullName>
    </submittedName>
</protein>
<evidence type="ECO:0000313" key="1">
    <source>
        <dbReference type="EMBL" id="ESN91058.1"/>
    </source>
</evidence>
<proteinExistence type="predicted"/>